<comment type="subcellular location">
    <subcellularLocation>
        <location evidence="1">Cell membrane</location>
        <topology evidence="1">Multi-pass membrane protein</topology>
    </subcellularLocation>
</comment>
<keyword evidence="7 10" id="KW-1133">Transmembrane helix</keyword>
<feature type="transmembrane region" description="Helical" evidence="10">
    <location>
        <begin position="199"/>
        <end position="223"/>
    </location>
</feature>
<dbReference type="AlphaFoldDB" id="C8PNR0"/>
<evidence type="ECO:0000256" key="1">
    <source>
        <dbReference type="ARBA" id="ARBA00004651"/>
    </source>
</evidence>
<dbReference type="STRING" id="596324.TREVI0001_0943"/>
<evidence type="ECO:0000256" key="4">
    <source>
        <dbReference type="ARBA" id="ARBA00022538"/>
    </source>
</evidence>
<feature type="transmembrane region" description="Helical" evidence="10">
    <location>
        <begin position="445"/>
        <end position="463"/>
    </location>
</feature>
<feature type="transmembrane region" description="Helical" evidence="10">
    <location>
        <begin position="419"/>
        <end position="439"/>
    </location>
</feature>
<dbReference type="OrthoDB" id="9810952at2"/>
<dbReference type="GO" id="GO:0015379">
    <property type="term" value="F:potassium:chloride symporter activity"/>
    <property type="evidence" value="ECO:0007669"/>
    <property type="project" value="InterPro"/>
</dbReference>
<feature type="transmembrane region" description="Helical" evidence="10">
    <location>
        <begin position="37"/>
        <end position="56"/>
    </location>
</feature>
<evidence type="ECO:0000256" key="9">
    <source>
        <dbReference type="ARBA" id="ARBA00023136"/>
    </source>
</evidence>
<dbReference type="Pfam" id="PF02386">
    <property type="entry name" value="TrkH"/>
    <property type="match status" value="1"/>
</dbReference>
<proteinExistence type="predicted"/>
<dbReference type="EMBL" id="ACYH01000018">
    <property type="protein sequence ID" value="EEV20948.1"/>
    <property type="molecule type" value="Genomic_DNA"/>
</dbReference>
<gene>
    <name evidence="11" type="ORF">TREVI0001_0943</name>
</gene>
<dbReference type="PANTHER" id="PTHR32024">
    <property type="entry name" value="TRK SYSTEM POTASSIUM UPTAKE PROTEIN TRKG-RELATED"/>
    <property type="match status" value="1"/>
</dbReference>
<keyword evidence="9 10" id="KW-0472">Membrane</keyword>
<dbReference type="RefSeq" id="WP_006188175.1">
    <property type="nucleotide sequence ID" value="NZ_ACYH01000018.1"/>
</dbReference>
<accession>C8PNR0</accession>
<keyword evidence="5 10" id="KW-0812">Transmembrane</keyword>
<keyword evidence="6" id="KW-0630">Potassium</keyword>
<evidence type="ECO:0000256" key="5">
    <source>
        <dbReference type="ARBA" id="ARBA00022692"/>
    </source>
</evidence>
<sequence>MNMIGIKLRANLSGVAFILSLAVLFLQQFYASFAVSIVIHLMDGIILALIVAGTFLPMRQEKYIQQYFQKHAMLCLSTFLFCAVFVFFKIKIGFIPSSPELILVFALIKNIFLFGKIIKNTADTAGGTERIMLNPAGTLLISFFMVIITGAFLLMLPAATPGASHLDFLSALFTATSAVCVTGLSVIDVATELTAVGKVILILLVQIGGLGIMVFSFFGMLAFRRKLSIAEKLTVSYMVSEDDMSGLFKALRVIIFSTFLVEAVSAVFLFIGFSRTMGMSVKTLQFAAFHAVSAFCNAGFALFSNNLESFTGDPIVSLTVSFTIILGGIGFAVMYDVVHKLTVELKNLFAKNKKTVFLLPLNTQIVLAMTAGALFIAFAAFYLLEHTHTMKDFSLREQYLGAFFQAVTLRTAGFSTVSFASLTNATLLMMVFVMFAGGASGSTAGGIKLNTVAVVFAFFRSFLKNDRTVVIKKMSIPDEQVKKAFLIFGFGLSIVCAAVFVLTITETLPFLPMVFETVSAFATVGLSTGITAQFSVAGKLILIFLMFIGRVGPLTILTAAGKKEHSDTVDYPYGAISIG</sequence>
<feature type="transmembrane region" description="Helical" evidence="10">
    <location>
        <begin position="484"/>
        <end position="504"/>
    </location>
</feature>
<name>C8PNR0_9SPIR</name>
<feature type="transmembrane region" description="Helical" evidence="10">
    <location>
        <begin position="136"/>
        <end position="156"/>
    </location>
</feature>
<evidence type="ECO:0000256" key="2">
    <source>
        <dbReference type="ARBA" id="ARBA00022448"/>
    </source>
</evidence>
<dbReference type="InterPro" id="IPR004772">
    <property type="entry name" value="TrkH"/>
</dbReference>
<dbReference type="eggNOG" id="COG0168">
    <property type="taxonomic scope" value="Bacteria"/>
</dbReference>
<dbReference type="InterPro" id="IPR003445">
    <property type="entry name" value="Cat_transpt"/>
</dbReference>
<comment type="caution">
    <text evidence="11">The sequence shown here is derived from an EMBL/GenBank/DDBJ whole genome shotgun (WGS) entry which is preliminary data.</text>
</comment>
<evidence type="ECO:0000256" key="7">
    <source>
        <dbReference type="ARBA" id="ARBA00022989"/>
    </source>
</evidence>
<keyword evidence="2" id="KW-0813">Transport</keyword>
<feature type="transmembrane region" description="Helical" evidence="10">
    <location>
        <begin position="68"/>
        <end position="88"/>
    </location>
</feature>
<dbReference type="Proteomes" id="UP000004509">
    <property type="component" value="Unassembled WGS sequence"/>
</dbReference>
<evidence type="ECO:0000256" key="8">
    <source>
        <dbReference type="ARBA" id="ARBA00023065"/>
    </source>
</evidence>
<keyword evidence="3" id="KW-1003">Cell membrane</keyword>
<keyword evidence="8" id="KW-0406">Ion transport</keyword>
<organism evidence="11 12">
    <name type="scientific">Treponema vincentii ATCC 35580</name>
    <dbReference type="NCBI Taxonomy" id="596324"/>
    <lineage>
        <taxon>Bacteria</taxon>
        <taxon>Pseudomonadati</taxon>
        <taxon>Spirochaetota</taxon>
        <taxon>Spirochaetia</taxon>
        <taxon>Spirochaetales</taxon>
        <taxon>Treponemataceae</taxon>
        <taxon>Treponema</taxon>
    </lineage>
</organism>
<feature type="transmembrane region" description="Helical" evidence="10">
    <location>
        <begin position="250"/>
        <end position="271"/>
    </location>
</feature>
<dbReference type="GO" id="GO:0005886">
    <property type="term" value="C:plasma membrane"/>
    <property type="evidence" value="ECO:0007669"/>
    <property type="project" value="UniProtKB-SubCell"/>
</dbReference>
<evidence type="ECO:0000313" key="11">
    <source>
        <dbReference type="EMBL" id="EEV20948.1"/>
    </source>
</evidence>
<evidence type="ECO:0000256" key="6">
    <source>
        <dbReference type="ARBA" id="ARBA00022958"/>
    </source>
</evidence>
<evidence type="ECO:0000256" key="10">
    <source>
        <dbReference type="SAM" id="Phobius"/>
    </source>
</evidence>
<dbReference type="NCBIfam" id="TIGR00933">
    <property type="entry name" value="2a38"/>
    <property type="match status" value="1"/>
</dbReference>
<reference evidence="11 12" key="1">
    <citation type="submission" date="2009-07" db="EMBL/GenBank/DDBJ databases">
        <authorList>
            <person name="Madupu R."/>
            <person name="Sebastian Y."/>
            <person name="Durkin A.S."/>
            <person name="Torralba M."/>
            <person name="Methe B."/>
            <person name="Sutton G.G."/>
            <person name="Strausberg R.L."/>
            <person name="Nelson K.E."/>
        </authorList>
    </citation>
    <scope>NUCLEOTIDE SEQUENCE [LARGE SCALE GENOMIC DNA]</scope>
    <source>
        <strain evidence="11 12">ATCC 35580</strain>
    </source>
</reference>
<feature type="transmembrane region" description="Helical" evidence="10">
    <location>
        <begin position="356"/>
        <end position="384"/>
    </location>
</feature>
<feature type="transmembrane region" description="Helical" evidence="10">
    <location>
        <begin position="315"/>
        <end position="335"/>
    </location>
</feature>
<feature type="transmembrane region" description="Helical" evidence="10">
    <location>
        <begin position="94"/>
        <end position="115"/>
    </location>
</feature>
<dbReference type="PANTHER" id="PTHR32024:SF1">
    <property type="entry name" value="KTR SYSTEM POTASSIUM UPTAKE PROTEIN B"/>
    <property type="match status" value="1"/>
</dbReference>
<evidence type="ECO:0000313" key="12">
    <source>
        <dbReference type="Proteomes" id="UP000004509"/>
    </source>
</evidence>
<feature type="transmembrane region" description="Helical" evidence="10">
    <location>
        <begin position="168"/>
        <end position="187"/>
    </location>
</feature>
<evidence type="ECO:0000256" key="3">
    <source>
        <dbReference type="ARBA" id="ARBA00022475"/>
    </source>
</evidence>
<protein>
    <submittedName>
        <fullName evidence="11">Potassium uptake protein, TrkH family</fullName>
    </submittedName>
</protein>
<keyword evidence="4" id="KW-0633">Potassium transport</keyword>
<feature type="transmembrane region" description="Helical" evidence="10">
    <location>
        <begin position="12"/>
        <end position="31"/>
    </location>
</feature>